<name>A0A9Q0L307_9MAGN</name>
<comment type="caution">
    <text evidence="1">The sequence shown here is derived from an EMBL/GenBank/DDBJ whole genome shotgun (WGS) entry which is preliminary data.</text>
</comment>
<dbReference type="AlphaFoldDB" id="A0A9Q0L307"/>
<evidence type="ECO:0000313" key="2">
    <source>
        <dbReference type="Proteomes" id="UP001141806"/>
    </source>
</evidence>
<dbReference type="EMBL" id="JAMYWD010000001">
    <property type="protein sequence ID" value="KAJ4981326.1"/>
    <property type="molecule type" value="Genomic_DNA"/>
</dbReference>
<protein>
    <submittedName>
        <fullName evidence="1">Uncharacterized protein</fullName>
    </submittedName>
</protein>
<sequence length="107" mass="12951">MNPVLNVVIQVMRHVRFCCRSTSVRKNWKFWTMFWLPSMRKHGRRRSWEGSVRISVTRLQRMRRESGICSRRKASQKRKSSSFSVFYIHISHIRRALDCTMTSLQEF</sequence>
<organism evidence="1 2">
    <name type="scientific">Protea cynaroides</name>
    <dbReference type="NCBI Taxonomy" id="273540"/>
    <lineage>
        <taxon>Eukaryota</taxon>
        <taxon>Viridiplantae</taxon>
        <taxon>Streptophyta</taxon>
        <taxon>Embryophyta</taxon>
        <taxon>Tracheophyta</taxon>
        <taxon>Spermatophyta</taxon>
        <taxon>Magnoliopsida</taxon>
        <taxon>Proteales</taxon>
        <taxon>Proteaceae</taxon>
        <taxon>Protea</taxon>
    </lineage>
</organism>
<evidence type="ECO:0000313" key="1">
    <source>
        <dbReference type="EMBL" id="KAJ4981326.1"/>
    </source>
</evidence>
<dbReference type="Proteomes" id="UP001141806">
    <property type="component" value="Unassembled WGS sequence"/>
</dbReference>
<gene>
    <name evidence="1" type="ORF">NE237_032163</name>
</gene>
<proteinExistence type="predicted"/>
<accession>A0A9Q0L307</accession>
<keyword evidence="2" id="KW-1185">Reference proteome</keyword>
<reference evidence="1" key="1">
    <citation type="journal article" date="2023" name="Plant J.">
        <title>The genome of the king protea, Protea cynaroides.</title>
        <authorList>
            <person name="Chang J."/>
            <person name="Duong T.A."/>
            <person name="Schoeman C."/>
            <person name="Ma X."/>
            <person name="Roodt D."/>
            <person name="Barker N."/>
            <person name="Li Z."/>
            <person name="Van de Peer Y."/>
            <person name="Mizrachi E."/>
        </authorList>
    </citation>
    <scope>NUCLEOTIDE SEQUENCE</scope>
    <source>
        <tissue evidence="1">Young leaves</tissue>
    </source>
</reference>